<comment type="caution">
    <text evidence="2">The sequence shown here is derived from an EMBL/GenBank/DDBJ whole genome shotgun (WGS) entry which is preliminary data.</text>
</comment>
<keyword evidence="1" id="KW-0472">Membrane</keyword>
<protein>
    <submittedName>
        <fullName evidence="2">Uncharacterized protein</fullName>
    </submittedName>
</protein>
<feature type="transmembrane region" description="Helical" evidence="1">
    <location>
        <begin position="35"/>
        <end position="52"/>
    </location>
</feature>
<dbReference type="Proteomes" id="UP001180453">
    <property type="component" value="Unassembled WGS sequence"/>
</dbReference>
<gene>
    <name evidence="2" type="ORF">J2X20_004625</name>
</gene>
<reference evidence="2 3" key="1">
    <citation type="submission" date="2023-07" db="EMBL/GenBank/DDBJ databases">
        <title>Sorghum-associated microbial communities from plants grown in Nebraska, USA.</title>
        <authorList>
            <person name="Schachtman D."/>
        </authorList>
    </citation>
    <scope>NUCLEOTIDE SEQUENCE [LARGE SCALE GENOMIC DNA]</scope>
    <source>
        <strain evidence="2 3">BE314</strain>
    </source>
</reference>
<accession>A0ABU1YSX4</accession>
<feature type="transmembrane region" description="Helical" evidence="1">
    <location>
        <begin position="83"/>
        <end position="102"/>
    </location>
</feature>
<keyword evidence="1" id="KW-0812">Transmembrane</keyword>
<name>A0ABU1YSX4_ROSSA</name>
<keyword evidence="1" id="KW-1133">Transmembrane helix</keyword>
<organism evidence="2 3">
    <name type="scientific">Roseateles saccharophilus</name>
    <name type="common">Pseudomonas saccharophila</name>
    <dbReference type="NCBI Taxonomy" id="304"/>
    <lineage>
        <taxon>Bacteria</taxon>
        <taxon>Pseudomonadati</taxon>
        <taxon>Pseudomonadota</taxon>
        <taxon>Betaproteobacteria</taxon>
        <taxon>Burkholderiales</taxon>
        <taxon>Sphaerotilaceae</taxon>
        <taxon>Roseateles</taxon>
    </lineage>
</organism>
<evidence type="ECO:0000313" key="3">
    <source>
        <dbReference type="Proteomes" id="UP001180453"/>
    </source>
</evidence>
<dbReference type="EMBL" id="JAVDXU010000004">
    <property type="protein sequence ID" value="MDR7271951.1"/>
    <property type="molecule type" value="Genomic_DNA"/>
</dbReference>
<sequence>MLNRALSEPCTFALLQWPALVGLLSIDQPGLPWLALRILVGLWLAAMLVAAYTGGRGMGFGNAMLLQCGLVAAAWWMHPSAWAFAWLAAIPLLMLVAQRLRLRRLETAG</sequence>
<keyword evidence="3" id="KW-1185">Reference proteome</keyword>
<proteinExistence type="predicted"/>
<evidence type="ECO:0000256" key="1">
    <source>
        <dbReference type="SAM" id="Phobius"/>
    </source>
</evidence>
<evidence type="ECO:0000313" key="2">
    <source>
        <dbReference type="EMBL" id="MDR7271951.1"/>
    </source>
</evidence>